<dbReference type="Gene3D" id="3.30.750.24">
    <property type="entry name" value="STAS domain"/>
    <property type="match status" value="1"/>
</dbReference>
<evidence type="ECO:0000313" key="4">
    <source>
        <dbReference type="Proteomes" id="UP000289954"/>
    </source>
</evidence>
<dbReference type="InterPro" id="IPR036513">
    <property type="entry name" value="STAS_dom_sf"/>
</dbReference>
<proteinExistence type="predicted"/>
<dbReference type="CDD" id="cd07043">
    <property type="entry name" value="STAS_anti-anti-sigma_factors"/>
    <property type="match status" value="1"/>
</dbReference>
<dbReference type="PROSITE" id="PS50801">
    <property type="entry name" value="STAS"/>
    <property type="match status" value="1"/>
</dbReference>
<dbReference type="Proteomes" id="UP000289954">
    <property type="component" value="Unassembled WGS sequence"/>
</dbReference>
<protein>
    <recommendedName>
        <fullName evidence="2">STAS domain-containing protein</fullName>
    </recommendedName>
</protein>
<evidence type="ECO:0000259" key="2">
    <source>
        <dbReference type="PROSITE" id="PS50801"/>
    </source>
</evidence>
<gene>
    <name evidence="3" type="ORF">CBZ_28560</name>
</gene>
<dbReference type="InterPro" id="IPR002645">
    <property type="entry name" value="STAS_dom"/>
</dbReference>
<dbReference type="AlphaFoldDB" id="A0A402DUG6"/>
<keyword evidence="4" id="KW-1185">Reference proteome</keyword>
<dbReference type="InterPro" id="IPR058548">
    <property type="entry name" value="MlaB-like_STAS"/>
</dbReference>
<dbReference type="Pfam" id="PF13466">
    <property type="entry name" value="STAS_2"/>
    <property type="match status" value="1"/>
</dbReference>
<dbReference type="EMBL" id="BIMR01000252">
    <property type="protein sequence ID" value="GCE77800.1"/>
    <property type="molecule type" value="Genomic_DNA"/>
</dbReference>
<dbReference type="RefSeq" id="WP_130782417.1">
    <property type="nucleotide sequence ID" value="NZ_BIMR01000252.1"/>
</dbReference>
<sequence>MELIEQTAAAGTIRVEPQDGRSVVVLVGEIDAALRDQASATMGQALISGDPVVVDTTAATFIDSSGIAFVLQLHLAAREAGIPVSLRDPHRVLRDVLEMIGMGDEFPSEPGRGAEPVVAAGVPTPV</sequence>
<reference evidence="3 4" key="1">
    <citation type="submission" date="2019-01" db="EMBL/GenBank/DDBJ databases">
        <title>Draft genome sequence of Cellulomonas takizawaensis strain TKZ-21.</title>
        <authorList>
            <person name="Yamamura H."/>
            <person name="Hayashi T."/>
            <person name="Hamada M."/>
            <person name="Serisawa Y."/>
            <person name="Matsuyama K."/>
            <person name="Nakagawa Y."/>
            <person name="Otoguro M."/>
            <person name="Yanagida F."/>
            <person name="Hayakawa M."/>
        </authorList>
    </citation>
    <scope>NUCLEOTIDE SEQUENCE [LARGE SCALE GENOMIC DNA]</scope>
    <source>
        <strain evidence="3 4">NBRC12680</strain>
    </source>
</reference>
<dbReference type="OrthoDB" id="5145734at2"/>
<name>A0A402DUG6_9CELL</name>
<dbReference type="SUPFAM" id="SSF52091">
    <property type="entry name" value="SpoIIaa-like"/>
    <property type="match status" value="1"/>
</dbReference>
<accession>A0A402DUG6</accession>
<feature type="domain" description="STAS" evidence="2">
    <location>
        <begin position="11"/>
        <end position="102"/>
    </location>
</feature>
<feature type="region of interest" description="Disordered" evidence="1">
    <location>
        <begin position="107"/>
        <end position="126"/>
    </location>
</feature>
<organism evidence="3 4">
    <name type="scientific">Cellulomonas biazotea</name>
    <dbReference type="NCBI Taxonomy" id="1709"/>
    <lineage>
        <taxon>Bacteria</taxon>
        <taxon>Bacillati</taxon>
        <taxon>Actinomycetota</taxon>
        <taxon>Actinomycetes</taxon>
        <taxon>Micrococcales</taxon>
        <taxon>Cellulomonadaceae</taxon>
        <taxon>Cellulomonas</taxon>
    </lineage>
</organism>
<evidence type="ECO:0000313" key="3">
    <source>
        <dbReference type="EMBL" id="GCE77800.1"/>
    </source>
</evidence>
<comment type="caution">
    <text evidence="3">The sequence shown here is derived from an EMBL/GenBank/DDBJ whole genome shotgun (WGS) entry which is preliminary data.</text>
</comment>
<evidence type="ECO:0000256" key="1">
    <source>
        <dbReference type="SAM" id="MobiDB-lite"/>
    </source>
</evidence>